<dbReference type="EMBL" id="UGJR01000002">
    <property type="protein sequence ID" value="STR40996.1"/>
    <property type="molecule type" value="Genomic_DNA"/>
</dbReference>
<dbReference type="EC" id="2.1.1.-" evidence="9"/>
<feature type="domain" description="Prepilin type IV endopeptidase peptidase" evidence="11">
    <location>
        <begin position="137"/>
        <end position="245"/>
    </location>
</feature>
<sequence length="303" mass="33220">MTLLVAFSSTYPIIWWFGLGATGAIVGSFLNVVICRLPVMLEKHWQREALLQLSLPSPEPTARFNLVLPHSRCPYCHTPVAARDNIPLLSFLLLKGKARCCGAPISAQYPLVEAATAALFVLTARVFPPGLALCGAWVFVSFLLILAVIDYHRQLLPDLLTLPLLWIGLLFNLQSYFVSLPQATIGAVAGYLCLWCLFWLFKLLTGKDALGYGDFKLLAALGAWLGWQALPHVVLLAAISGLLFAFVQRRRGKKRSQSAAGIRPVAGVSRCGKYAAISGYLTEKRLMFAPGRRVNGDILPAER</sequence>
<dbReference type="PANTHER" id="PTHR30487">
    <property type="entry name" value="TYPE 4 PREPILIN-LIKE PROTEINS LEADER PEPTIDE-PROCESSING ENZYME"/>
    <property type="match status" value="1"/>
</dbReference>
<dbReference type="GO" id="GO:0032259">
    <property type="term" value="P:methylation"/>
    <property type="evidence" value="ECO:0007669"/>
    <property type="project" value="UniProtKB-KW"/>
</dbReference>
<dbReference type="GO" id="GO:0004190">
    <property type="term" value="F:aspartic-type endopeptidase activity"/>
    <property type="evidence" value="ECO:0007669"/>
    <property type="project" value="UniProtKB-EC"/>
</dbReference>
<keyword evidence="5 9" id="KW-0812">Transmembrane</keyword>
<accession>A0A7H4LXX0</accession>
<evidence type="ECO:0000256" key="9">
    <source>
        <dbReference type="RuleBase" id="RU003794"/>
    </source>
</evidence>
<keyword evidence="3" id="KW-1003">Cell membrane</keyword>
<dbReference type="GO" id="GO:0006465">
    <property type="term" value="P:signal peptide processing"/>
    <property type="evidence" value="ECO:0007669"/>
    <property type="project" value="TreeGrafter"/>
</dbReference>
<feature type="transmembrane region" description="Helical" evidence="10">
    <location>
        <begin position="224"/>
        <end position="247"/>
    </location>
</feature>
<dbReference type="GO" id="GO:0005886">
    <property type="term" value="C:plasma membrane"/>
    <property type="evidence" value="ECO:0007669"/>
    <property type="project" value="UniProtKB-SubCell"/>
</dbReference>
<evidence type="ECO:0000256" key="3">
    <source>
        <dbReference type="ARBA" id="ARBA00022475"/>
    </source>
</evidence>
<reference evidence="13 14" key="1">
    <citation type="submission" date="2018-06" db="EMBL/GenBank/DDBJ databases">
        <authorList>
            <consortium name="Pathogen Informatics"/>
            <person name="Doyle S."/>
        </authorList>
    </citation>
    <scope>NUCLEOTIDE SEQUENCE [LARGE SCALE GENOMIC DNA]</scope>
    <source>
        <strain evidence="13 14">NCTC11694</strain>
    </source>
</reference>
<keyword evidence="9" id="KW-0511">Multifunctional enzyme</keyword>
<feature type="domain" description="Prepilin peptidase A24 N-terminal" evidence="12">
    <location>
        <begin position="22"/>
        <end position="124"/>
    </location>
</feature>
<dbReference type="EC" id="3.4.23.43" evidence="9"/>
<comment type="caution">
    <text evidence="13">The sequence shown here is derived from an EMBL/GenBank/DDBJ whole genome shotgun (WGS) entry which is preliminary data.</text>
</comment>
<keyword evidence="4" id="KW-0997">Cell inner membrane</keyword>
<dbReference type="Proteomes" id="UP000255050">
    <property type="component" value="Unassembled WGS sequence"/>
</dbReference>
<organism evidence="13 14">
    <name type="scientific">Klebsiella michiganensis</name>
    <dbReference type="NCBI Taxonomy" id="1134687"/>
    <lineage>
        <taxon>Bacteria</taxon>
        <taxon>Pseudomonadati</taxon>
        <taxon>Pseudomonadota</taxon>
        <taxon>Gammaproteobacteria</taxon>
        <taxon>Enterobacterales</taxon>
        <taxon>Enterobacteriaceae</taxon>
        <taxon>Klebsiella/Raoultella group</taxon>
        <taxon>Klebsiella</taxon>
    </lineage>
</organism>
<dbReference type="InterPro" id="IPR010627">
    <property type="entry name" value="Prepilin_pept_A24_N"/>
</dbReference>
<dbReference type="Pfam" id="PF06750">
    <property type="entry name" value="A24_N_bact"/>
    <property type="match status" value="1"/>
</dbReference>
<evidence type="ECO:0000256" key="10">
    <source>
        <dbReference type="SAM" id="Phobius"/>
    </source>
</evidence>
<evidence type="ECO:0000259" key="11">
    <source>
        <dbReference type="Pfam" id="PF01478"/>
    </source>
</evidence>
<keyword evidence="9" id="KW-0489">Methyltransferase</keyword>
<feature type="transmembrane region" description="Helical" evidence="10">
    <location>
        <begin position="155"/>
        <end position="173"/>
    </location>
</feature>
<dbReference type="AlphaFoldDB" id="A0A7H4LXX0"/>
<name>A0A7H4LXX0_9ENTR</name>
<dbReference type="Gene3D" id="1.20.120.1220">
    <property type="match status" value="1"/>
</dbReference>
<evidence type="ECO:0000313" key="14">
    <source>
        <dbReference type="Proteomes" id="UP000255050"/>
    </source>
</evidence>
<dbReference type="PRINTS" id="PR00864">
    <property type="entry name" value="PREPILNPTASE"/>
</dbReference>
<evidence type="ECO:0000256" key="2">
    <source>
        <dbReference type="ARBA" id="ARBA00005801"/>
    </source>
</evidence>
<evidence type="ECO:0000259" key="12">
    <source>
        <dbReference type="Pfam" id="PF06750"/>
    </source>
</evidence>
<evidence type="ECO:0000313" key="13">
    <source>
        <dbReference type="EMBL" id="STR40996.1"/>
    </source>
</evidence>
<comment type="subcellular location">
    <subcellularLocation>
        <location evidence="1">Cell inner membrane</location>
        <topology evidence="1">Multi-pass membrane protein</topology>
    </subcellularLocation>
    <subcellularLocation>
        <location evidence="9">Cell membrane</location>
        <topology evidence="9">Multi-pass membrane protein</topology>
    </subcellularLocation>
</comment>
<dbReference type="InterPro" id="IPR000045">
    <property type="entry name" value="Prepilin_IV_endopep_pep"/>
</dbReference>
<comment type="function">
    <text evidence="9">Plays an essential role in type IV pili and type II pseudopili formation by proteolytically removing the leader sequence from substrate proteins and subsequently monomethylating the alpha-amino group of the newly exposed N-terminal phenylalanine.</text>
</comment>
<comment type="catalytic activity">
    <reaction evidence="9">
        <text>Typically cleaves a -Gly-|-Phe- bond to release an N-terminal, basic peptide of 5-8 residues from type IV prepilin, and then N-methylates the new N-terminal amino group, the methyl donor being S-adenosyl-L-methionine.</text>
        <dbReference type="EC" id="3.4.23.43"/>
    </reaction>
</comment>
<evidence type="ECO:0000256" key="5">
    <source>
        <dbReference type="ARBA" id="ARBA00022692"/>
    </source>
</evidence>
<gene>
    <name evidence="13" type="primary">outO_1</name>
    <name evidence="13" type="ORF">NCTC11694_02171</name>
</gene>
<evidence type="ECO:0000256" key="7">
    <source>
        <dbReference type="ARBA" id="ARBA00023136"/>
    </source>
</evidence>
<comment type="similarity">
    <text evidence="2 8">Belongs to the peptidase A24 family.</text>
</comment>
<protein>
    <recommendedName>
        <fullName evidence="9">Prepilin leader peptidase/N-methyltransferase</fullName>
        <ecNumber evidence="9">2.1.1.-</ecNumber>
        <ecNumber evidence="9">3.4.23.43</ecNumber>
    </recommendedName>
</protein>
<evidence type="ECO:0000256" key="6">
    <source>
        <dbReference type="ARBA" id="ARBA00022989"/>
    </source>
</evidence>
<feature type="transmembrane region" description="Helical" evidence="10">
    <location>
        <begin position="13"/>
        <end position="34"/>
    </location>
</feature>
<proteinExistence type="inferred from homology"/>
<keyword evidence="6 10" id="KW-1133">Transmembrane helix</keyword>
<dbReference type="GO" id="GO:0008168">
    <property type="term" value="F:methyltransferase activity"/>
    <property type="evidence" value="ECO:0007669"/>
    <property type="project" value="UniProtKB-KW"/>
</dbReference>
<evidence type="ECO:0000256" key="4">
    <source>
        <dbReference type="ARBA" id="ARBA00022519"/>
    </source>
</evidence>
<dbReference type="Pfam" id="PF01478">
    <property type="entry name" value="Peptidase_A24"/>
    <property type="match status" value="1"/>
</dbReference>
<keyword evidence="7 10" id="KW-0472">Membrane</keyword>
<dbReference type="InterPro" id="IPR014032">
    <property type="entry name" value="Peptidase_A24A_bac"/>
</dbReference>
<keyword evidence="9" id="KW-0378">Hydrolase</keyword>
<feature type="transmembrane region" description="Helical" evidence="10">
    <location>
        <begin position="130"/>
        <end position="149"/>
    </location>
</feature>
<evidence type="ECO:0000256" key="1">
    <source>
        <dbReference type="ARBA" id="ARBA00004429"/>
    </source>
</evidence>
<dbReference type="PANTHER" id="PTHR30487:SF0">
    <property type="entry name" value="PREPILIN LEADER PEPTIDASE_N-METHYLTRANSFERASE-RELATED"/>
    <property type="match status" value="1"/>
</dbReference>
<dbReference type="InterPro" id="IPR050882">
    <property type="entry name" value="Prepilin_peptidase/N-MTase"/>
</dbReference>
<keyword evidence="9" id="KW-0645">Protease</keyword>
<feature type="transmembrane region" description="Helical" evidence="10">
    <location>
        <begin position="185"/>
        <end position="204"/>
    </location>
</feature>
<evidence type="ECO:0000256" key="8">
    <source>
        <dbReference type="RuleBase" id="RU003793"/>
    </source>
</evidence>
<keyword evidence="9" id="KW-0808">Transferase</keyword>